<gene>
    <name evidence="2" type="ORF">Sradi_6575400</name>
</gene>
<accession>A0AAW2K013</accession>
<organism evidence="2">
    <name type="scientific">Sesamum radiatum</name>
    <name type="common">Black benniseed</name>
    <dbReference type="NCBI Taxonomy" id="300843"/>
    <lineage>
        <taxon>Eukaryota</taxon>
        <taxon>Viridiplantae</taxon>
        <taxon>Streptophyta</taxon>
        <taxon>Embryophyta</taxon>
        <taxon>Tracheophyta</taxon>
        <taxon>Spermatophyta</taxon>
        <taxon>Magnoliopsida</taxon>
        <taxon>eudicotyledons</taxon>
        <taxon>Gunneridae</taxon>
        <taxon>Pentapetalae</taxon>
        <taxon>asterids</taxon>
        <taxon>lamiids</taxon>
        <taxon>Lamiales</taxon>
        <taxon>Pedaliaceae</taxon>
        <taxon>Sesamum</taxon>
    </lineage>
</organism>
<sequence>MDQNRVCSDYWKSRPLMQIPQQSHYVESNSNSYLKSEPLNDEETRKSHPGVDKILSGLFKKANPEELQTLYSLLHNKNSTLARLLSEEINRHPKIEFPA</sequence>
<name>A0AAW2K013_SESRA</name>
<reference evidence="2" key="1">
    <citation type="submission" date="2020-06" db="EMBL/GenBank/DDBJ databases">
        <authorList>
            <person name="Li T."/>
            <person name="Hu X."/>
            <person name="Zhang T."/>
            <person name="Song X."/>
            <person name="Zhang H."/>
            <person name="Dai N."/>
            <person name="Sheng W."/>
            <person name="Hou X."/>
            <person name="Wei L."/>
        </authorList>
    </citation>
    <scope>NUCLEOTIDE SEQUENCE</scope>
    <source>
        <strain evidence="2">G02</strain>
        <tissue evidence="2">Leaf</tissue>
    </source>
</reference>
<feature type="region of interest" description="Disordered" evidence="1">
    <location>
        <begin position="22"/>
        <end position="48"/>
    </location>
</feature>
<evidence type="ECO:0000256" key="1">
    <source>
        <dbReference type="SAM" id="MobiDB-lite"/>
    </source>
</evidence>
<proteinExistence type="predicted"/>
<dbReference type="AlphaFoldDB" id="A0AAW2K013"/>
<reference evidence="2" key="2">
    <citation type="journal article" date="2024" name="Plant">
        <title>Genomic evolution and insights into agronomic trait innovations of Sesamum species.</title>
        <authorList>
            <person name="Miao H."/>
            <person name="Wang L."/>
            <person name="Qu L."/>
            <person name="Liu H."/>
            <person name="Sun Y."/>
            <person name="Le M."/>
            <person name="Wang Q."/>
            <person name="Wei S."/>
            <person name="Zheng Y."/>
            <person name="Lin W."/>
            <person name="Duan Y."/>
            <person name="Cao H."/>
            <person name="Xiong S."/>
            <person name="Wang X."/>
            <person name="Wei L."/>
            <person name="Li C."/>
            <person name="Ma Q."/>
            <person name="Ju M."/>
            <person name="Zhao R."/>
            <person name="Li G."/>
            <person name="Mu C."/>
            <person name="Tian Q."/>
            <person name="Mei H."/>
            <person name="Zhang T."/>
            <person name="Gao T."/>
            <person name="Zhang H."/>
        </authorList>
    </citation>
    <scope>NUCLEOTIDE SEQUENCE</scope>
    <source>
        <strain evidence="2">G02</strain>
    </source>
</reference>
<dbReference type="EMBL" id="JACGWJ010000031">
    <property type="protein sequence ID" value="KAL0299156.1"/>
    <property type="molecule type" value="Genomic_DNA"/>
</dbReference>
<protein>
    <submittedName>
        <fullName evidence="2">Lysine-specific demethylase</fullName>
    </submittedName>
</protein>
<feature type="compositionally biased region" description="Polar residues" evidence="1">
    <location>
        <begin position="22"/>
        <end position="34"/>
    </location>
</feature>
<comment type="caution">
    <text evidence="2">The sequence shown here is derived from an EMBL/GenBank/DDBJ whole genome shotgun (WGS) entry which is preliminary data.</text>
</comment>
<evidence type="ECO:0000313" key="2">
    <source>
        <dbReference type="EMBL" id="KAL0299156.1"/>
    </source>
</evidence>